<protein>
    <recommendedName>
        <fullName evidence="2">DUF1989 domain-containing protein</fullName>
    </recommendedName>
</protein>
<evidence type="ECO:0000313" key="3">
    <source>
        <dbReference type="EMBL" id="KAF2238287.1"/>
    </source>
</evidence>
<dbReference type="OrthoDB" id="504708at2759"/>
<name>A0A6A6HJS2_VIRVR</name>
<dbReference type="PANTHER" id="PTHR31527">
    <property type="entry name" value="RE64534P"/>
    <property type="match status" value="1"/>
</dbReference>
<feature type="compositionally biased region" description="Low complexity" evidence="1">
    <location>
        <begin position="578"/>
        <end position="593"/>
    </location>
</feature>
<evidence type="ECO:0000259" key="2">
    <source>
        <dbReference type="Pfam" id="PF09347"/>
    </source>
</evidence>
<proteinExistence type="predicted"/>
<sequence>MSGNIQTIPARHGTATYVPQGHSIKIINSSGTQVIDTWAFALHAPPTGKQKKTEKSQGQARPNEGKKSEGSTLENNEKKAQKDEGTSTPASEKDTQTVNDEKDSEERGEPGDSEKSSPNPNGDTITNQSKSVQNESVEAAGDSAQGNLQTSQEDKSEAADQNPSSQKGKLDDSAGSSSKWSAYIPSWSSSPKTPQGNDKADTGKTKKAPAKLKDQKPVQQNNGGKVQPSKWSSYMPTWSSSKGEGNQSSSKGWSAYIPSGQGFSSYLPSQGQLSAFAALHARNPGKSYAEQLYDFSKTPVGAAGLSAATGSGYAGSLYAGYNAYSQSHDSVPPMECMSMPHTRAQTHHMRPKVKDVFYSNLREPLMTLVEDTSPGIHDTLIAACDPHRYKGLGVKDWEKHGSCAENLVFALQEFNQKIGLKGSRAVGADVTVNMVPAPLNLFMNIPWDDDGNVTFEAGKCKKGDYVRLRAERDVVVVMSSCPQDILDINGKKPQAGHFIVEDSEGKPSMQGTGDEVSQSTSPASPRRQFTGAEASLDRLRDQRKGSTSPAKAPAKLPPKKEDTNDIMPKRGSTQSGLPSQAPTQQPTAKPTPSRQDSEMSQQSQSRDQSATPKRKPKKLERRGTPKAAD</sequence>
<dbReference type="AlphaFoldDB" id="A0A6A6HJS2"/>
<dbReference type="PANTHER" id="PTHR31527:SF0">
    <property type="entry name" value="RE64534P"/>
    <property type="match status" value="1"/>
</dbReference>
<organism evidence="3 4">
    <name type="scientific">Viridothelium virens</name>
    <name type="common">Speckled blister lichen</name>
    <name type="synonym">Trypethelium virens</name>
    <dbReference type="NCBI Taxonomy" id="1048519"/>
    <lineage>
        <taxon>Eukaryota</taxon>
        <taxon>Fungi</taxon>
        <taxon>Dikarya</taxon>
        <taxon>Ascomycota</taxon>
        <taxon>Pezizomycotina</taxon>
        <taxon>Dothideomycetes</taxon>
        <taxon>Dothideomycetes incertae sedis</taxon>
        <taxon>Trypetheliales</taxon>
        <taxon>Trypetheliaceae</taxon>
        <taxon>Viridothelium</taxon>
    </lineage>
</organism>
<feature type="compositionally biased region" description="Polar residues" evidence="1">
    <location>
        <begin position="116"/>
        <end position="136"/>
    </location>
</feature>
<feature type="compositionally biased region" description="Polar residues" evidence="1">
    <location>
        <begin position="509"/>
        <end position="523"/>
    </location>
</feature>
<feature type="compositionally biased region" description="Low complexity" evidence="1">
    <location>
        <begin position="239"/>
        <end position="252"/>
    </location>
</feature>
<accession>A0A6A6HJS2</accession>
<feature type="region of interest" description="Disordered" evidence="1">
    <location>
        <begin position="502"/>
        <end position="629"/>
    </location>
</feature>
<feature type="domain" description="DUF1989" evidence="2">
    <location>
        <begin position="6"/>
        <end position="66"/>
    </location>
</feature>
<gene>
    <name evidence="3" type="ORF">EV356DRAFT_573394</name>
</gene>
<keyword evidence="4" id="KW-1185">Reference proteome</keyword>
<evidence type="ECO:0000313" key="4">
    <source>
        <dbReference type="Proteomes" id="UP000800092"/>
    </source>
</evidence>
<feature type="domain" description="DUF1989" evidence="2">
    <location>
        <begin position="332"/>
        <end position="475"/>
    </location>
</feature>
<dbReference type="Pfam" id="PF09347">
    <property type="entry name" value="DUF1989"/>
    <property type="match status" value="2"/>
</dbReference>
<feature type="compositionally biased region" description="Basic and acidic residues" evidence="1">
    <location>
        <begin position="535"/>
        <end position="544"/>
    </location>
</feature>
<evidence type="ECO:0000256" key="1">
    <source>
        <dbReference type="SAM" id="MobiDB-lite"/>
    </source>
</evidence>
<reference evidence="3" key="1">
    <citation type="journal article" date="2020" name="Stud. Mycol.">
        <title>101 Dothideomycetes genomes: a test case for predicting lifestyles and emergence of pathogens.</title>
        <authorList>
            <person name="Haridas S."/>
            <person name="Albert R."/>
            <person name="Binder M."/>
            <person name="Bloem J."/>
            <person name="Labutti K."/>
            <person name="Salamov A."/>
            <person name="Andreopoulos B."/>
            <person name="Baker S."/>
            <person name="Barry K."/>
            <person name="Bills G."/>
            <person name="Bluhm B."/>
            <person name="Cannon C."/>
            <person name="Castanera R."/>
            <person name="Culley D."/>
            <person name="Daum C."/>
            <person name="Ezra D."/>
            <person name="Gonzalez J."/>
            <person name="Henrissat B."/>
            <person name="Kuo A."/>
            <person name="Liang C."/>
            <person name="Lipzen A."/>
            <person name="Lutzoni F."/>
            <person name="Magnuson J."/>
            <person name="Mondo S."/>
            <person name="Nolan M."/>
            <person name="Ohm R."/>
            <person name="Pangilinan J."/>
            <person name="Park H.-J."/>
            <person name="Ramirez L."/>
            <person name="Alfaro M."/>
            <person name="Sun H."/>
            <person name="Tritt A."/>
            <person name="Yoshinaga Y."/>
            <person name="Zwiers L.-H."/>
            <person name="Turgeon B."/>
            <person name="Goodwin S."/>
            <person name="Spatafora J."/>
            <person name="Crous P."/>
            <person name="Grigoriev I."/>
        </authorList>
    </citation>
    <scope>NUCLEOTIDE SEQUENCE</scope>
    <source>
        <strain evidence="3">Tuck. ex Michener</strain>
    </source>
</reference>
<dbReference type="InterPro" id="IPR018959">
    <property type="entry name" value="DUF1989"/>
</dbReference>
<feature type="region of interest" description="Disordered" evidence="1">
    <location>
        <begin position="45"/>
        <end position="253"/>
    </location>
</feature>
<feature type="compositionally biased region" description="Basic and acidic residues" evidence="1">
    <location>
        <begin position="63"/>
        <end position="115"/>
    </location>
</feature>
<feature type="compositionally biased region" description="Polar residues" evidence="1">
    <location>
        <begin position="217"/>
        <end position="238"/>
    </location>
</feature>
<feature type="compositionally biased region" description="Polar residues" evidence="1">
    <location>
        <begin position="598"/>
        <end position="611"/>
    </location>
</feature>
<feature type="compositionally biased region" description="Polar residues" evidence="1">
    <location>
        <begin position="174"/>
        <end position="196"/>
    </location>
</feature>
<dbReference type="Proteomes" id="UP000800092">
    <property type="component" value="Unassembled WGS sequence"/>
</dbReference>
<dbReference type="EMBL" id="ML991776">
    <property type="protein sequence ID" value="KAF2238287.1"/>
    <property type="molecule type" value="Genomic_DNA"/>
</dbReference>